<sequence>MFEAKLLDSRLNRVAEIFIHCDLNEKLKIRYTYLIDVPKTHIYGEFEHTLAPIIIRIY</sequence>
<name>A0A377GEJ6_9GAMM</name>
<evidence type="ECO:0000313" key="2">
    <source>
        <dbReference type="Proteomes" id="UP000254554"/>
    </source>
</evidence>
<gene>
    <name evidence="1" type="ORF">NCTC11370_03091</name>
</gene>
<protein>
    <submittedName>
        <fullName evidence="1">Uncharacterized protein</fullName>
    </submittedName>
</protein>
<dbReference type="EMBL" id="UGGT01000001">
    <property type="protein sequence ID" value="STO22989.1"/>
    <property type="molecule type" value="Genomic_DNA"/>
</dbReference>
<evidence type="ECO:0000313" key="1">
    <source>
        <dbReference type="EMBL" id="STO22989.1"/>
    </source>
</evidence>
<proteinExistence type="predicted"/>
<accession>A0A377GEJ6</accession>
<keyword evidence="2" id="KW-1185">Reference proteome</keyword>
<dbReference type="AlphaFoldDB" id="A0A377GEJ6"/>
<organism evidence="1 2">
    <name type="scientific">Fluoribacter dumoffii</name>
    <dbReference type="NCBI Taxonomy" id="463"/>
    <lineage>
        <taxon>Bacteria</taxon>
        <taxon>Pseudomonadati</taxon>
        <taxon>Pseudomonadota</taxon>
        <taxon>Gammaproteobacteria</taxon>
        <taxon>Legionellales</taxon>
        <taxon>Legionellaceae</taxon>
        <taxon>Fluoribacter</taxon>
    </lineage>
</organism>
<dbReference type="STRING" id="1094715.GCA_000236165_03077"/>
<reference evidence="1 2" key="1">
    <citation type="submission" date="2018-06" db="EMBL/GenBank/DDBJ databases">
        <authorList>
            <consortium name="Pathogen Informatics"/>
            <person name="Doyle S."/>
        </authorList>
    </citation>
    <scope>NUCLEOTIDE SEQUENCE [LARGE SCALE GENOMIC DNA]</scope>
    <source>
        <strain evidence="1 2">NCTC11370</strain>
    </source>
</reference>
<dbReference type="Proteomes" id="UP000254554">
    <property type="component" value="Unassembled WGS sequence"/>
</dbReference>